<dbReference type="GO" id="GO:0000278">
    <property type="term" value="P:mitotic cell cycle"/>
    <property type="evidence" value="ECO:0007669"/>
    <property type="project" value="TreeGrafter"/>
</dbReference>
<dbReference type="PANTHER" id="PTHR28637">
    <property type="entry name" value="DNA REPLICATION FACTOR CDT1"/>
    <property type="match status" value="1"/>
</dbReference>
<dbReference type="CDD" id="cd08674">
    <property type="entry name" value="Cdt1_m"/>
    <property type="match status" value="1"/>
</dbReference>
<dbReference type="GO" id="GO:0005634">
    <property type="term" value="C:nucleus"/>
    <property type="evidence" value="ECO:0007669"/>
    <property type="project" value="TreeGrafter"/>
</dbReference>
<dbReference type="Gene3D" id="1.10.10.1420">
    <property type="entry name" value="DNA replication factor Cdt1, C-terminal WH domain"/>
    <property type="match status" value="1"/>
</dbReference>
<evidence type="ECO:0000313" key="3">
    <source>
        <dbReference type="EMBL" id="CAD6259298.1"/>
    </source>
</evidence>
<evidence type="ECO:0000259" key="2">
    <source>
        <dbReference type="SMART" id="SM01075"/>
    </source>
</evidence>
<comment type="caution">
    <text evidence="3">The sequence shown here is derived from an EMBL/GenBank/DDBJ whole genome shotgun (WGS) entry which is preliminary data.</text>
</comment>
<dbReference type="SMART" id="SM01075">
    <property type="entry name" value="CDT1"/>
    <property type="match status" value="1"/>
</dbReference>
<dbReference type="AlphaFoldDB" id="A0A811QSV3"/>
<dbReference type="EMBL" id="CAJGYO010000011">
    <property type="protein sequence ID" value="CAD6259298.1"/>
    <property type="molecule type" value="Genomic_DNA"/>
</dbReference>
<sequence>MKFRPPWRDDTVLPERVVRHLRRRAAAPVVTWRSNCSQPPLCCRAATATHTIERLCRLAKPEPTRRRRDLAQAAFVHATPPRVRLPPTRHGVCASANLCRSATPLLTRRHAAHADCLELKMSQANTTQLDLEKGFSQVSNDTDSSSPATVHKMKAETEDGGSEIESPTPEKRESRSKGVVVSSLARNLLAERYRDRFANQLVEDEGETDEEDYNESVSPSGSRSLFSESIELLEKHKDLLNLFNRMESSIRLLHLRKKMATFNNIATQVEILTKRKLLYGHLAQMKHLFPEAIQIKRILVHDEKSLCMYADMEITLVMDVVECTSPDQSPSMTICEAFYSKLLQFLDAHHKGADIPEAILPEPFNSRPREKLYLEAVHNGHAAEPPMQGAADEELSNASHFPQSFQKLMSQKIIADGTEKTQLLSDPAELSSVSAYDTEGSDRNPKKQDEHAPVPVNSEISATPSRHLISCCQESTPKQGTSESPLLSGTPAIQTPKRPLPTPLEKPKVTCGHISEPRSASSACRSLNTSLKFEGGSPSYYDGMEHTTTAEKGIISEDSSSFNKSFEEDSPVFFTDKDKINEVDLVDTQERMASLHTTFDIVCDISRSTKNSLITKQELFHNILANNLEIEEIGEIEEQLHILEDLAPALISKKVINGGEILYSCPLASAL</sequence>
<feature type="compositionally biased region" description="Polar residues" evidence="1">
    <location>
        <begin position="472"/>
        <end position="493"/>
    </location>
</feature>
<feature type="region of interest" description="Disordered" evidence="1">
    <location>
        <begin position="135"/>
        <end position="178"/>
    </location>
</feature>
<dbReference type="GO" id="GO:0030174">
    <property type="term" value="P:regulation of DNA-templated DNA replication initiation"/>
    <property type="evidence" value="ECO:0007669"/>
    <property type="project" value="InterPro"/>
</dbReference>
<feature type="compositionally biased region" description="Basic and acidic residues" evidence="1">
    <location>
        <begin position="440"/>
        <end position="452"/>
    </location>
</feature>
<dbReference type="SUPFAM" id="SSF46785">
    <property type="entry name" value="Winged helix' DNA-binding domain"/>
    <property type="match status" value="1"/>
</dbReference>
<dbReference type="PANTHER" id="PTHR28637:SF14">
    <property type="entry name" value="CDT1 GEMININ-BINDING DOMAIN-CONTAINING PROTEIN"/>
    <property type="match status" value="1"/>
</dbReference>
<name>A0A811QSV3_9POAL</name>
<keyword evidence="4" id="KW-1185">Reference proteome</keyword>
<dbReference type="InterPro" id="IPR014939">
    <property type="entry name" value="CDT1_Gemini-bd-like"/>
</dbReference>
<dbReference type="InterPro" id="IPR038090">
    <property type="entry name" value="Cdt1_C_WH_dom_sf"/>
</dbReference>
<dbReference type="GO" id="GO:0000076">
    <property type="term" value="P:DNA replication checkpoint signaling"/>
    <property type="evidence" value="ECO:0007669"/>
    <property type="project" value="TreeGrafter"/>
</dbReference>
<dbReference type="Pfam" id="PF08839">
    <property type="entry name" value="CDT1"/>
    <property type="match status" value="1"/>
</dbReference>
<protein>
    <recommendedName>
        <fullName evidence="2">CDT1 Geminin-binding domain-containing protein</fullName>
    </recommendedName>
</protein>
<feature type="domain" description="CDT1 Geminin-binding" evidence="2">
    <location>
        <begin position="232"/>
        <end position="362"/>
    </location>
</feature>
<dbReference type="InterPro" id="IPR045173">
    <property type="entry name" value="Cdt1"/>
</dbReference>
<accession>A0A811QSV3</accession>
<organism evidence="3 4">
    <name type="scientific">Miscanthus lutarioriparius</name>
    <dbReference type="NCBI Taxonomy" id="422564"/>
    <lineage>
        <taxon>Eukaryota</taxon>
        <taxon>Viridiplantae</taxon>
        <taxon>Streptophyta</taxon>
        <taxon>Embryophyta</taxon>
        <taxon>Tracheophyta</taxon>
        <taxon>Spermatophyta</taxon>
        <taxon>Magnoliopsida</taxon>
        <taxon>Liliopsida</taxon>
        <taxon>Poales</taxon>
        <taxon>Poaceae</taxon>
        <taxon>PACMAD clade</taxon>
        <taxon>Panicoideae</taxon>
        <taxon>Andropogonodae</taxon>
        <taxon>Andropogoneae</taxon>
        <taxon>Saccharinae</taxon>
        <taxon>Miscanthus</taxon>
    </lineage>
</organism>
<dbReference type="GO" id="GO:0070182">
    <property type="term" value="F:DNA polymerase binding"/>
    <property type="evidence" value="ECO:0007669"/>
    <property type="project" value="TreeGrafter"/>
</dbReference>
<feature type="compositionally biased region" description="Acidic residues" evidence="1">
    <location>
        <begin position="202"/>
        <end position="214"/>
    </location>
</feature>
<evidence type="ECO:0000256" key="1">
    <source>
        <dbReference type="SAM" id="MobiDB-lite"/>
    </source>
</evidence>
<reference evidence="3" key="1">
    <citation type="submission" date="2020-10" db="EMBL/GenBank/DDBJ databases">
        <authorList>
            <person name="Han B."/>
            <person name="Lu T."/>
            <person name="Zhao Q."/>
            <person name="Huang X."/>
            <person name="Zhao Y."/>
        </authorList>
    </citation>
    <scope>NUCLEOTIDE SEQUENCE</scope>
</reference>
<evidence type="ECO:0000313" key="4">
    <source>
        <dbReference type="Proteomes" id="UP000604825"/>
    </source>
</evidence>
<feature type="region of interest" description="Disordered" evidence="1">
    <location>
        <begin position="421"/>
        <end position="517"/>
    </location>
</feature>
<dbReference type="GO" id="GO:0003677">
    <property type="term" value="F:DNA binding"/>
    <property type="evidence" value="ECO:0007669"/>
    <property type="project" value="InterPro"/>
</dbReference>
<feature type="compositionally biased region" description="Polar residues" evidence="1">
    <location>
        <begin position="136"/>
        <end position="148"/>
    </location>
</feature>
<feature type="region of interest" description="Disordered" evidence="1">
    <location>
        <begin position="202"/>
        <end position="222"/>
    </location>
</feature>
<dbReference type="InterPro" id="IPR036390">
    <property type="entry name" value="WH_DNA-bd_sf"/>
</dbReference>
<dbReference type="Proteomes" id="UP000604825">
    <property type="component" value="Unassembled WGS sequence"/>
</dbReference>
<gene>
    <name evidence="3" type="ORF">NCGR_LOCUS42739</name>
</gene>
<dbReference type="OrthoDB" id="341730at2759"/>
<proteinExistence type="predicted"/>
<dbReference type="GO" id="GO:0071163">
    <property type="term" value="P:DNA replication preinitiation complex assembly"/>
    <property type="evidence" value="ECO:0007669"/>
    <property type="project" value="InterPro"/>
</dbReference>